<feature type="compositionally biased region" description="Basic residues" evidence="1">
    <location>
        <begin position="64"/>
        <end position="75"/>
    </location>
</feature>
<evidence type="ECO:0000313" key="3">
    <source>
        <dbReference type="WBParaSite" id="Csp11.Scaffold630.g19711.t1"/>
    </source>
</evidence>
<name>A0A1I7UVC2_9PELO</name>
<sequence>MDPTSSLDPNLSGTSARSPEGRPLPSSIRGPSRPPDPTSSSKTRGGHKKPDATSPIDAAGVKDPRKKPLKCRHVVRITGPSPIATSDGHPDTRQTAGY</sequence>
<feature type="region of interest" description="Disordered" evidence="1">
    <location>
        <begin position="1"/>
        <end position="98"/>
    </location>
</feature>
<proteinExistence type="predicted"/>
<protein>
    <submittedName>
        <fullName evidence="3">Uncharacterized protein</fullName>
    </submittedName>
</protein>
<dbReference type="Proteomes" id="UP000095282">
    <property type="component" value="Unplaced"/>
</dbReference>
<reference evidence="3" key="1">
    <citation type="submission" date="2016-11" db="UniProtKB">
        <authorList>
            <consortium name="WormBaseParasite"/>
        </authorList>
    </citation>
    <scope>IDENTIFICATION</scope>
</reference>
<keyword evidence="2" id="KW-1185">Reference proteome</keyword>
<evidence type="ECO:0000313" key="2">
    <source>
        <dbReference type="Proteomes" id="UP000095282"/>
    </source>
</evidence>
<accession>A0A1I7UVC2</accession>
<feature type="compositionally biased region" description="Polar residues" evidence="1">
    <location>
        <begin position="1"/>
        <end position="17"/>
    </location>
</feature>
<evidence type="ECO:0000256" key="1">
    <source>
        <dbReference type="SAM" id="MobiDB-lite"/>
    </source>
</evidence>
<dbReference type="WBParaSite" id="Csp11.Scaffold630.g19711.t1">
    <property type="protein sequence ID" value="Csp11.Scaffold630.g19711.t1"/>
    <property type="gene ID" value="Csp11.Scaffold630.g19711"/>
</dbReference>
<dbReference type="AlphaFoldDB" id="A0A1I7UVC2"/>
<organism evidence="2 3">
    <name type="scientific">Caenorhabditis tropicalis</name>
    <dbReference type="NCBI Taxonomy" id="1561998"/>
    <lineage>
        <taxon>Eukaryota</taxon>
        <taxon>Metazoa</taxon>
        <taxon>Ecdysozoa</taxon>
        <taxon>Nematoda</taxon>
        <taxon>Chromadorea</taxon>
        <taxon>Rhabditida</taxon>
        <taxon>Rhabditina</taxon>
        <taxon>Rhabditomorpha</taxon>
        <taxon>Rhabditoidea</taxon>
        <taxon>Rhabditidae</taxon>
        <taxon>Peloderinae</taxon>
        <taxon>Caenorhabditis</taxon>
    </lineage>
</organism>